<reference evidence="1 2" key="1">
    <citation type="submission" date="2019-06" db="EMBL/GenBank/DDBJ databases">
        <title>A chromosomal-level reference genome of Carpinus fangiana (Coryloideae, Betulaceae).</title>
        <authorList>
            <person name="Yang X."/>
            <person name="Wang Z."/>
            <person name="Zhang L."/>
            <person name="Hao G."/>
            <person name="Liu J."/>
            <person name="Yang Y."/>
        </authorList>
    </citation>
    <scope>NUCLEOTIDE SEQUENCE [LARGE SCALE GENOMIC DNA]</scope>
    <source>
        <strain evidence="1">Cfa_2016G</strain>
        <tissue evidence="1">Leaf</tissue>
    </source>
</reference>
<protein>
    <submittedName>
        <fullName evidence="1">Uncharacterized protein</fullName>
    </submittedName>
</protein>
<evidence type="ECO:0000313" key="1">
    <source>
        <dbReference type="EMBL" id="KAE8037948.1"/>
    </source>
</evidence>
<keyword evidence="2" id="KW-1185">Reference proteome</keyword>
<dbReference type="AlphaFoldDB" id="A0A660KRA0"/>
<gene>
    <name evidence="1" type="ORF">FH972_010498</name>
</gene>
<accession>A0A660KRA0</accession>
<name>A0A660KRA0_9ROSI</name>
<sequence>MASRSQSLAQAFLNGILSKVGWQIDMINNVSKIKTHGRALMTFETLFAPTKYLYIASSDAMFDESIGTTCIGVVIRRGCLLSFWDPIFFSRH</sequence>
<dbReference type="EMBL" id="CM017324">
    <property type="protein sequence ID" value="KAE8037948.1"/>
    <property type="molecule type" value="Genomic_DNA"/>
</dbReference>
<dbReference type="Proteomes" id="UP000327013">
    <property type="component" value="Chromosome 4"/>
</dbReference>
<organism evidence="1 2">
    <name type="scientific">Carpinus fangiana</name>
    <dbReference type="NCBI Taxonomy" id="176857"/>
    <lineage>
        <taxon>Eukaryota</taxon>
        <taxon>Viridiplantae</taxon>
        <taxon>Streptophyta</taxon>
        <taxon>Embryophyta</taxon>
        <taxon>Tracheophyta</taxon>
        <taxon>Spermatophyta</taxon>
        <taxon>Magnoliopsida</taxon>
        <taxon>eudicotyledons</taxon>
        <taxon>Gunneridae</taxon>
        <taxon>Pentapetalae</taxon>
        <taxon>rosids</taxon>
        <taxon>fabids</taxon>
        <taxon>Fagales</taxon>
        <taxon>Betulaceae</taxon>
        <taxon>Carpinus</taxon>
    </lineage>
</organism>
<proteinExistence type="predicted"/>
<evidence type="ECO:0000313" key="2">
    <source>
        <dbReference type="Proteomes" id="UP000327013"/>
    </source>
</evidence>